<reference evidence="2" key="2">
    <citation type="submission" date="2015-01" db="EMBL/GenBank/DDBJ databases">
        <title>Evolutionary Origins and Diversification of the Mycorrhizal Mutualists.</title>
        <authorList>
            <consortium name="DOE Joint Genome Institute"/>
            <consortium name="Mycorrhizal Genomics Consortium"/>
            <person name="Kohler A."/>
            <person name="Kuo A."/>
            <person name="Nagy L.G."/>
            <person name="Floudas D."/>
            <person name="Copeland A."/>
            <person name="Barry K.W."/>
            <person name="Cichocki N."/>
            <person name="Veneault-Fourrey C."/>
            <person name="LaButti K."/>
            <person name="Lindquist E.A."/>
            <person name="Lipzen A."/>
            <person name="Lundell T."/>
            <person name="Morin E."/>
            <person name="Murat C."/>
            <person name="Riley R."/>
            <person name="Ohm R."/>
            <person name="Sun H."/>
            <person name="Tunlid A."/>
            <person name="Henrissat B."/>
            <person name="Grigoriev I.V."/>
            <person name="Hibbett D.S."/>
            <person name="Martin F."/>
        </authorList>
    </citation>
    <scope>NUCLEOTIDE SEQUENCE [LARGE SCALE GENOMIC DNA]</scope>
    <source>
        <strain evidence="2">Foug A</strain>
    </source>
</reference>
<dbReference type="InParanoid" id="A0A0C3D9J1"/>
<reference evidence="1 2" key="1">
    <citation type="submission" date="2014-04" db="EMBL/GenBank/DDBJ databases">
        <authorList>
            <consortium name="DOE Joint Genome Institute"/>
            <person name="Kuo A."/>
            <person name="Kohler A."/>
            <person name="Nagy L.G."/>
            <person name="Floudas D."/>
            <person name="Copeland A."/>
            <person name="Barry K.W."/>
            <person name="Cichocki N."/>
            <person name="Veneault-Fourrey C."/>
            <person name="LaButti K."/>
            <person name="Lindquist E.A."/>
            <person name="Lipzen A."/>
            <person name="Lundell T."/>
            <person name="Morin E."/>
            <person name="Murat C."/>
            <person name="Sun H."/>
            <person name="Tunlid A."/>
            <person name="Henrissat B."/>
            <person name="Grigoriev I.V."/>
            <person name="Hibbett D.S."/>
            <person name="Martin F."/>
            <person name="Nordberg H.P."/>
            <person name="Cantor M.N."/>
            <person name="Hua S.X."/>
        </authorList>
    </citation>
    <scope>NUCLEOTIDE SEQUENCE [LARGE SCALE GENOMIC DNA]</scope>
    <source>
        <strain evidence="1 2">Foug A</strain>
    </source>
</reference>
<dbReference type="InterPro" id="IPR011333">
    <property type="entry name" value="SKP1/BTB/POZ_sf"/>
</dbReference>
<accession>A0A0C3D9J1</accession>
<evidence type="ECO:0008006" key="3">
    <source>
        <dbReference type="Google" id="ProtNLM"/>
    </source>
</evidence>
<keyword evidence="2" id="KW-1185">Reference proteome</keyword>
<evidence type="ECO:0000313" key="1">
    <source>
        <dbReference type="EMBL" id="KIM53064.1"/>
    </source>
</evidence>
<dbReference type="STRING" id="1036808.A0A0C3D9J1"/>
<dbReference type="Gene3D" id="3.30.710.10">
    <property type="entry name" value="Potassium Channel Kv1.1, Chain A"/>
    <property type="match status" value="1"/>
</dbReference>
<evidence type="ECO:0000313" key="2">
    <source>
        <dbReference type="Proteomes" id="UP000053989"/>
    </source>
</evidence>
<organism evidence="1 2">
    <name type="scientific">Scleroderma citrinum Foug A</name>
    <dbReference type="NCBI Taxonomy" id="1036808"/>
    <lineage>
        <taxon>Eukaryota</taxon>
        <taxon>Fungi</taxon>
        <taxon>Dikarya</taxon>
        <taxon>Basidiomycota</taxon>
        <taxon>Agaricomycotina</taxon>
        <taxon>Agaricomycetes</taxon>
        <taxon>Agaricomycetidae</taxon>
        <taxon>Boletales</taxon>
        <taxon>Sclerodermatineae</taxon>
        <taxon>Sclerodermataceae</taxon>
        <taxon>Scleroderma</taxon>
    </lineage>
</organism>
<name>A0A0C3D9J1_9AGAM</name>
<dbReference type="HOGENOM" id="CLU_047592_2_0_1"/>
<dbReference type="Proteomes" id="UP000053989">
    <property type="component" value="Unassembled WGS sequence"/>
</dbReference>
<sequence>MFLLPQGDCVTVEGLDDNKPVVLESIEKSDFEQLLKVLLHRKYGTRSGLPLNDEQWMAVLKLSTMWEFDGLRKAAIDTLGYSKINAVDKLVAANRYNIDEWLLPALLSLAQRPESFSIEEGHRIGLETALKLASVREKLKVEPEERTFSCPYSPKVHKYSSMRLAVGNRSPKAEKLDYTPMIRAVFGL</sequence>
<proteinExistence type="predicted"/>
<protein>
    <recommendedName>
        <fullName evidence="3">BTB domain-containing protein</fullName>
    </recommendedName>
</protein>
<dbReference type="OrthoDB" id="2367075at2759"/>
<dbReference type="AlphaFoldDB" id="A0A0C3D9J1"/>
<gene>
    <name evidence="1" type="ORF">SCLCIDRAFT_1223238</name>
</gene>
<dbReference type="EMBL" id="KN822191">
    <property type="protein sequence ID" value="KIM53064.1"/>
    <property type="molecule type" value="Genomic_DNA"/>
</dbReference>